<evidence type="ECO:0000313" key="2">
    <source>
        <dbReference type="EMBL" id="GMI36428.1"/>
    </source>
</evidence>
<feature type="non-terminal residue" evidence="2">
    <location>
        <position position="156"/>
    </location>
</feature>
<comment type="caution">
    <text evidence="2">The sequence shown here is derived from an EMBL/GenBank/DDBJ whole genome shotgun (WGS) entry which is preliminary data.</text>
</comment>
<gene>
    <name evidence="2" type="ORF">TeGR_g7893</name>
</gene>
<keyword evidence="3" id="KW-1185">Reference proteome</keyword>
<feature type="compositionally biased region" description="Low complexity" evidence="1">
    <location>
        <begin position="55"/>
        <end position="74"/>
    </location>
</feature>
<feature type="non-terminal residue" evidence="2">
    <location>
        <position position="1"/>
    </location>
</feature>
<dbReference type="Proteomes" id="UP001165060">
    <property type="component" value="Unassembled WGS sequence"/>
</dbReference>
<proteinExistence type="predicted"/>
<sequence>MRSLLSSCASPSHSFLALAAGPEAFVLVTPLSEPGAPVLVRLETNPPSAAPPEPSATSEPSNASNHAAQAAKAASSASPHVASVSCHYEPATATLHVALAVFKTVSCYELRPSSLRPSSPPASLPPSRSFQVPKRLSCLSLVSAPPPLPPSSPVLL</sequence>
<protein>
    <submittedName>
        <fullName evidence="2">Uncharacterized protein</fullName>
    </submittedName>
</protein>
<name>A0ABQ6MZY5_9STRA</name>
<dbReference type="EMBL" id="BRYB01001923">
    <property type="protein sequence ID" value="GMI36428.1"/>
    <property type="molecule type" value="Genomic_DNA"/>
</dbReference>
<feature type="region of interest" description="Disordered" evidence="1">
    <location>
        <begin position="42"/>
        <end position="74"/>
    </location>
</feature>
<evidence type="ECO:0000313" key="3">
    <source>
        <dbReference type="Proteomes" id="UP001165060"/>
    </source>
</evidence>
<organism evidence="2 3">
    <name type="scientific">Tetraparma gracilis</name>
    <dbReference type="NCBI Taxonomy" id="2962635"/>
    <lineage>
        <taxon>Eukaryota</taxon>
        <taxon>Sar</taxon>
        <taxon>Stramenopiles</taxon>
        <taxon>Ochrophyta</taxon>
        <taxon>Bolidophyceae</taxon>
        <taxon>Parmales</taxon>
        <taxon>Triparmaceae</taxon>
        <taxon>Tetraparma</taxon>
    </lineage>
</organism>
<reference evidence="2 3" key="1">
    <citation type="journal article" date="2023" name="Commun. Biol.">
        <title>Genome analysis of Parmales, the sister group of diatoms, reveals the evolutionary specialization of diatoms from phago-mixotrophs to photoautotrophs.</title>
        <authorList>
            <person name="Ban H."/>
            <person name="Sato S."/>
            <person name="Yoshikawa S."/>
            <person name="Yamada K."/>
            <person name="Nakamura Y."/>
            <person name="Ichinomiya M."/>
            <person name="Sato N."/>
            <person name="Blanc-Mathieu R."/>
            <person name="Endo H."/>
            <person name="Kuwata A."/>
            <person name="Ogata H."/>
        </authorList>
    </citation>
    <scope>NUCLEOTIDE SEQUENCE [LARGE SCALE GENOMIC DNA]</scope>
</reference>
<evidence type="ECO:0000256" key="1">
    <source>
        <dbReference type="SAM" id="MobiDB-lite"/>
    </source>
</evidence>
<accession>A0ABQ6MZY5</accession>